<dbReference type="AlphaFoldDB" id="A0A563DEE6"/>
<evidence type="ECO:0000313" key="1">
    <source>
        <dbReference type="EMBL" id="TWP28439.1"/>
    </source>
</evidence>
<dbReference type="OrthoDB" id="1363448at2"/>
<dbReference type="EMBL" id="SELH01000018">
    <property type="protein sequence ID" value="TWP28439.1"/>
    <property type="molecule type" value="Genomic_DNA"/>
</dbReference>
<evidence type="ECO:0000313" key="2">
    <source>
        <dbReference type="Proteomes" id="UP000319499"/>
    </source>
</evidence>
<organism evidence="1 2">
    <name type="scientific">Apibacter muscae</name>
    <dbReference type="NCBI Taxonomy" id="2509004"/>
    <lineage>
        <taxon>Bacteria</taxon>
        <taxon>Pseudomonadati</taxon>
        <taxon>Bacteroidota</taxon>
        <taxon>Flavobacteriia</taxon>
        <taxon>Flavobacteriales</taxon>
        <taxon>Weeksellaceae</taxon>
        <taxon>Apibacter</taxon>
    </lineage>
</organism>
<proteinExistence type="predicted"/>
<gene>
    <name evidence="1" type="ORF">ETU09_05810</name>
</gene>
<reference evidence="1 2" key="1">
    <citation type="submission" date="2019-02" db="EMBL/GenBank/DDBJ databases">
        <title>Apibacter muscae sp. nov.: a novel member of the house fly microbiota.</title>
        <authorList>
            <person name="Park R."/>
        </authorList>
    </citation>
    <scope>NUCLEOTIDE SEQUENCE [LARGE SCALE GENOMIC DNA]</scope>
    <source>
        <strain evidence="1 2">AL1</strain>
    </source>
</reference>
<comment type="caution">
    <text evidence="1">The sequence shown here is derived from an EMBL/GenBank/DDBJ whole genome shotgun (WGS) entry which is preliminary data.</text>
</comment>
<name>A0A563DEE6_9FLAO</name>
<protein>
    <submittedName>
        <fullName evidence="1">Uncharacterized protein</fullName>
    </submittedName>
</protein>
<accession>A0A563DEE6</accession>
<dbReference type="Proteomes" id="UP000319499">
    <property type="component" value="Unassembled WGS sequence"/>
</dbReference>
<dbReference type="RefSeq" id="WP_146292487.1">
    <property type="nucleotide sequence ID" value="NZ_SELH01000018.1"/>
</dbReference>
<keyword evidence="2" id="KW-1185">Reference proteome</keyword>
<sequence length="84" mass="9616">MNLLHIAEGWYKSKIHADKESILLSKKRLKECIKCPHAVDKSFLKFINGKSVNEKTKACKLCGCPIVEKSLVNEEQCKIGKWKK</sequence>